<dbReference type="PANTHER" id="PTHR30483:SF6">
    <property type="entry name" value="PERIPLASMIC BINDING PROTEIN OF ABC TRANSPORTER FOR NATURAL AMINO ACIDS"/>
    <property type="match status" value="1"/>
</dbReference>
<evidence type="ECO:0000313" key="5">
    <source>
        <dbReference type="EMBL" id="MCG4528519.1"/>
    </source>
</evidence>
<dbReference type="InterPro" id="IPR028081">
    <property type="entry name" value="Leu-bd"/>
</dbReference>
<keyword evidence="6" id="KW-1185">Reference proteome</keyword>
<evidence type="ECO:0000259" key="4">
    <source>
        <dbReference type="Pfam" id="PF13458"/>
    </source>
</evidence>
<comment type="similarity">
    <text evidence="1">Belongs to the leucine-binding protein family.</text>
</comment>
<evidence type="ECO:0000256" key="3">
    <source>
        <dbReference type="SAM" id="SignalP"/>
    </source>
</evidence>
<dbReference type="EMBL" id="JAKNJB010000036">
    <property type="protein sequence ID" value="MCG4528519.1"/>
    <property type="molecule type" value="Genomic_DNA"/>
</dbReference>
<dbReference type="Proteomes" id="UP001200313">
    <property type="component" value="Unassembled WGS sequence"/>
</dbReference>
<dbReference type="PANTHER" id="PTHR30483">
    <property type="entry name" value="LEUCINE-SPECIFIC-BINDING PROTEIN"/>
    <property type="match status" value="1"/>
</dbReference>
<dbReference type="CDD" id="cd06347">
    <property type="entry name" value="PBP1_ABC_LivK_ligand_binding-like"/>
    <property type="match status" value="1"/>
</dbReference>
<name>A0ABS9MCH1_9FIRM</name>
<dbReference type="Pfam" id="PF13458">
    <property type="entry name" value="Peripla_BP_6"/>
    <property type="match status" value="1"/>
</dbReference>
<dbReference type="SUPFAM" id="SSF53822">
    <property type="entry name" value="Periplasmic binding protein-like I"/>
    <property type="match status" value="1"/>
</dbReference>
<evidence type="ECO:0000256" key="2">
    <source>
        <dbReference type="ARBA" id="ARBA00022729"/>
    </source>
</evidence>
<proteinExistence type="inferred from homology"/>
<comment type="caution">
    <text evidence="5">The sequence shown here is derived from an EMBL/GenBank/DDBJ whole genome shotgun (WGS) entry which is preliminary data.</text>
</comment>
<dbReference type="PROSITE" id="PS51257">
    <property type="entry name" value="PROKAR_LIPOPROTEIN"/>
    <property type="match status" value="1"/>
</dbReference>
<feature type="domain" description="Leucine-binding protein" evidence="4">
    <location>
        <begin position="47"/>
        <end position="388"/>
    </location>
</feature>
<dbReference type="InterPro" id="IPR028082">
    <property type="entry name" value="Peripla_BP_I"/>
</dbReference>
<evidence type="ECO:0000313" key="6">
    <source>
        <dbReference type="Proteomes" id="UP001200313"/>
    </source>
</evidence>
<dbReference type="RefSeq" id="WP_238074869.1">
    <property type="nucleotide sequence ID" value="NZ_JAKNJB010000036.1"/>
</dbReference>
<gene>
    <name evidence="5" type="ORF">L0P79_15835</name>
</gene>
<keyword evidence="2 3" id="KW-0732">Signal</keyword>
<accession>A0ABS9MCH1</accession>
<evidence type="ECO:0000256" key="1">
    <source>
        <dbReference type="ARBA" id="ARBA00010062"/>
    </source>
</evidence>
<protein>
    <submittedName>
        <fullName evidence="5">ABC transporter substrate-binding protein</fullName>
    </submittedName>
</protein>
<feature type="signal peptide" evidence="3">
    <location>
        <begin position="1"/>
        <end position="19"/>
    </location>
</feature>
<dbReference type="Gene3D" id="3.40.50.2300">
    <property type="match status" value="2"/>
</dbReference>
<reference evidence="5 6" key="1">
    <citation type="submission" date="2022-01" db="EMBL/GenBank/DDBJ databases">
        <title>Collection of gut derived symbiotic bacterial strains cultured from healthy donors.</title>
        <authorList>
            <person name="Lin H."/>
            <person name="Kohout C."/>
            <person name="Waligurski E."/>
            <person name="Pamer E.G."/>
        </authorList>
    </citation>
    <scope>NUCLEOTIDE SEQUENCE [LARGE SCALE GENOMIC DNA]</scope>
    <source>
        <strain evidence="5 6">DFI.3.7</strain>
    </source>
</reference>
<sequence length="406" mass="41742">MKKLLALALTGAMALTLLAGCGGSGSGSSSPSPSASGDAPSSGDKVVTIGIFEPASGDNGAGGKQEVLGMQYAHDVQPTVEIGGETYQVELAIVDNQSSNDKAATAASELVSKGCSIVLGSYGSGVSIAGSDTFKNAGIPVIGVTCTNPQVTEGNTHYFRICFLDPFQGTVLANFAADNFQAKTAYTLSKQGDDYSGGLCYYFKEAFEALGGTVVSAEFPEGTSDFTSYVIAAKNAGADVFFSPVSTEAAALIVDNAAAQGLGMPIMAGDTWDSNVITGAAQGKDVEIYVTTFYQEGGNAEFDAGIKEWINADATRLSNNNGNDMIAAVSAMGYDAYFVALEALKNAGSTDPAAVNEALWDTTYTGVSGDIAFESENGDAIRDVAYVKQANTETGAWDFVTVQKAG</sequence>
<feature type="chain" id="PRO_5046860074" evidence="3">
    <location>
        <begin position="20"/>
        <end position="406"/>
    </location>
</feature>
<dbReference type="InterPro" id="IPR051010">
    <property type="entry name" value="BCAA_transport"/>
</dbReference>
<organism evidence="5 6">
    <name type="scientific">Intestinimonas massiliensis</name>
    <name type="common">ex Afouda et al. 2020</name>
    <dbReference type="NCBI Taxonomy" id="1673721"/>
    <lineage>
        <taxon>Bacteria</taxon>
        <taxon>Bacillati</taxon>
        <taxon>Bacillota</taxon>
        <taxon>Clostridia</taxon>
        <taxon>Eubacteriales</taxon>
        <taxon>Intestinimonas</taxon>
    </lineage>
</organism>